<feature type="domain" description="Protein FecR C-terminal" evidence="2">
    <location>
        <begin position="322"/>
        <end position="382"/>
    </location>
</feature>
<dbReference type="Proteomes" id="UP000192980">
    <property type="component" value="Unassembled WGS sequence"/>
</dbReference>
<name>A0A1X7JA43_9SPHI</name>
<proteinExistence type="predicted"/>
<keyword evidence="4" id="KW-1185">Reference proteome</keyword>
<dbReference type="Pfam" id="PF04773">
    <property type="entry name" value="FecR"/>
    <property type="match status" value="1"/>
</dbReference>
<reference evidence="3 4" key="1">
    <citation type="submission" date="2017-04" db="EMBL/GenBank/DDBJ databases">
        <authorList>
            <person name="Afonso C.L."/>
            <person name="Miller P.J."/>
            <person name="Scott M.A."/>
            <person name="Spackman E."/>
            <person name="Goraichik I."/>
            <person name="Dimitrov K.M."/>
            <person name="Suarez D.L."/>
            <person name="Swayne D.E."/>
        </authorList>
    </citation>
    <scope>NUCLEOTIDE SEQUENCE [LARGE SCALE GENOMIC DNA]</scope>
    <source>
        <strain evidence="3 4">DSM 22418</strain>
    </source>
</reference>
<dbReference type="OrthoDB" id="1452822at2"/>
<dbReference type="Gene3D" id="3.55.50.30">
    <property type="match status" value="1"/>
</dbReference>
<dbReference type="STRING" id="561061.SAMN05660862_1670"/>
<dbReference type="Pfam" id="PF16344">
    <property type="entry name" value="FecR_C"/>
    <property type="match status" value="1"/>
</dbReference>
<dbReference type="InterPro" id="IPR012373">
    <property type="entry name" value="Ferrdict_sens_TM"/>
</dbReference>
<dbReference type="AlphaFoldDB" id="A0A1X7JA43"/>
<dbReference type="EMBL" id="FXAU01000002">
    <property type="protein sequence ID" value="SMG24650.1"/>
    <property type="molecule type" value="Genomic_DNA"/>
</dbReference>
<sequence length="396" mass="44382">MKNRNDLFDLYLAGKCTPEEAEQFVSGLSDDQFCAELEVRVDEVFRQELRENEVLPDMVRLSKEQYVSIEALIFTTVAENEEERVRSISSTIWRWAAAAAAIIIFYVGFDQWNKDHSMITGGGPIAAVQDTTETPTGVTLTLPNGQVVALADHEAAQYASREKQDGVSFYELKASDVVQEPMVQQINVPQGQTGAVVLTDGTKVWLNANSSLTYDVNFVGNERLVKLQGEAYFEVTPNKEKPFIVESKNQQVKVLGTHFNVKAYTVRHVITTLLEGKVQVSTGAKERILKPGQSSVVGFNDSDIKVVPAICYEVNAWRNNEFAFYDATLNDISDELSRWYGVEVQVVGRSDSFGFTGVISREKSLPEVLEILRRTGQIRYHIVPTGLKERRIILML</sequence>
<dbReference type="FunFam" id="2.60.120.1440:FF:000001">
    <property type="entry name" value="Putative anti-sigma factor"/>
    <property type="match status" value="1"/>
</dbReference>
<evidence type="ECO:0000313" key="4">
    <source>
        <dbReference type="Proteomes" id="UP000192980"/>
    </source>
</evidence>
<dbReference type="PANTHER" id="PTHR30273:SF2">
    <property type="entry name" value="PROTEIN FECR"/>
    <property type="match status" value="1"/>
</dbReference>
<dbReference type="GO" id="GO:0016989">
    <property type="term" value="F:sigma factor antagonist activity"/>
    <property type="evidence" value="ECO:0007669"/>
    <property type="project" value="TreeGrafter"/>
</dbReference>
<feature type="domain" description="FecR protein" evidence="1">
    <location>
        <begin position="185"/>
        <end position="279"/>
    </location>
</feature>
<evidence type="ECO:0000259" key="1">
    <source>
        <dbReference type="Pfam" id="PF04773"/>
    </source>
</evidence>
<dbReference type="Gene3D" id="2.60.120.1440">
    <property type="match status" value="1"/>
</dbReference>
<dbReference type="InterPro" id="IPR006860">
    <property type="entry name" value="FecR"/>
</dbReference>
<dbReference type="InterPro" id="IPR032508">
    <property type="entry name" value="FecR_C"/>
</dbReference>
<dbReference type="PANTHER" id="PTHR30273">
    <property type="entry name" value="PERIPLASMIC SIGNAL SENSOR AND SIGMA FACTOR ACTIVATOR FECR-RELATED"/>
    <property type="match status" value="1"/>
</dbReference>
<gene>
    <name evidence="3" type="ORF">SAMN05660862_1670</name>
</gene>
<organism evidence="3 4">
    <name type="scientific">Sphingobacterium psychroaquaticum</name>
    <dbReference type="NCBI Taxonomy" id="561061"/>
    <lineage>
        <taxon>Bacteria</taxon>
        <taxon>Pseudomonadati</taxon>
        <taxon>Bacteroidota</taxon>
        <taxon>Sphingobacteriia</taxon>
        <taxon>Sphingobacteriales</taxon>
        <taxon>Sphingobacteriaceae</taxon>
        <taxon>Sphingobacterium</taxon>
    </lineage>
</organism>
<accession>A0A1X7JA43</accession>
<protein>
    <submittedName>
        <fullName evidence="3">FecR family protein</fullName>
    </submittedName>
</protein>
<evidence type="ECO:0000259" key="2">
    <source>
        <dbReference type="Pfam" id="PF16344"/>
    </source>
</evidence>
<dbReference type="RefSeq" id="WP_144036525.1">
    <property type="nucleotide sequence ID" value="NZ_FXAU01000002.1"/>
</dbReference>
<evidence type="ECO:0000313" key="3">
    <source>
        <dbReference type="EMBL" id="SMG24650.1"/>
    </source>
</evidence>